<evidence type="ECO:0000313" key="1">
    <source>
        <dbReference type="EMBL" id="KAI7944836.1"/>
    </source>
</evidence>
<reference evidence="1 2" key="3">
    <citation type="journal article" date="2022" name="Microbiol. Spectr.">
        <title>Folding features and dynamics of 3D genome architecture in plant fungal pathogens.</title>
        <authorList>
            <person name="Xia C."/>
        </authorList>
    </citation>
    <scope>NUCLEOTIDE SEQUENCE [LARGE SCALE GENOMIC DNA]</scope>
    <source>
        <strain evidence="1 2">93-210</strain>
    </source>
</reference>
<proteinExistence type="predicted"/>
<name>A0ACC0E621_9BASI</name>
<evidence type="ECO:0000313" key="2">
    <source>
        <dbReference type="Proteomes" id="UP001060170"/>
    </source>
</evidence>
<reference evidence="2" key="2">
    <citation type="journal article" date="2018" name="Mol. Plant Microbe Interact.">
        <title>Genome sequence resources for the wheat stripe rust pathogen (Puccinia striiformis f. sp. tritici) and the barley stripe rust pathogen (Puccinia striiformis f. sp. hordei).</title>
        <authorList>
            <person name="Xia C."/>
            <person name="Wang M."/>
            <person name="Yin C."/>
            <person name="Cornejo O.E."/>
            <person name="Hulbert S.H."/>
            <person name="Chen X."/>
        </authorList>
    </citation>
    <scope>NUCLEOTIDE SEQUENCE [LARGE SCALE GENOMIC DNA]</scope>
    <source>
        <strain evidence="2">93-210</strain>
    </source>
</reference>
<dbReference type="EMBL" id="CM045874">
    <property type="protein sequence ID" value="KAI7944836.1"/>
    <property type="molecule type" value="Genomic_DNA"/>
</dbReference>
<dbReference type="Proteomes" id="UP001060170">
    <property type="component" value="Chromosome 10"/>
</dbReference>
<reference evidence="2" key="1">
    <citation type="journal article" date="2018" name="BMC Genomics">
        <title>Genomic insights into host adaptation between the wheat stripe rust pathogen (Puccinia striiformis f. sp. tritici) and the barley stripe rust pathogen (Puccinia striiformis f. sp. hordei).</title>
        <authorList>
            <person name="Xia C."/>
            <person name="Wang M."/>
            <person name="Yin C."/>
            <person name="Cornejo O.E."/>
            <person name="Hulbert S.H."/>
            <person name="Chen X."/>
        </authorList>
    </citation>
    <scope>NUCLEOTIDE SEQUENCE [LARGE SCALE GENOMIC DNA]</scope>
    <source>
        <strain evidence="2">93-210</strain>
    </source>
</reference>
<organism evidence="1 2">
    <name type="scientific">Puccinia striiformis f. sp. tritici</name>
    <dbReference type="NCBI Taxonomy" id="168172"/>
    <lineage>
        <taxon>Eukaryota</taxon>
        <taxon>Fungi</taxon>
        <taxon>Dikarya</taxon>
        <taxon>Basidiomycota</taxon>
        <taxon>Pucciniomycotina</taxon>
        <taxon>Pucciniomycetes</taxon>
        <taxon>Pucciniales</taxon>
        <taxon>Pucciniaceae</taxon>
        <taxon>Puccinia</taxon>
    </lineage>
</organism>
<comment type="caution">
    <text evidence="1">The sequence shown here is derived from an EMBL/GenBank/DDBJ whole genome shotgun (WGS) entry which is preliminary data.</text>
</comment>
<protein>
    <submittedName>
        <fullName evidence="1">Uncharacterized protein</fullName>
    </submittedName>
</protein>
<keyword evidence="2" id="KW-1185">Reference proteome</keyword>
<sequence>MNIPLWEAALRNACLDEVYKDVILGFKFGFHQGIPTHAIDGMRWYTPPNHTSSSLAHEKIRESFHKELCARRMLGPFSHEEVAAKFNFFRSSPLGAVVNGDGSVRPINDLSFPRNDPNIPSVNSFVDATDFETTWGDFETVSRFFKALSCPVELALFDWEKAYRQIPTHPSQWPFLMVQDLDGRLFLDTRITFGGVAGCGSFGRPADAWKDIMQHEFDLVKIFRWVDDNLFVRSVDAKTSMEAIVKRSLSLGVLTNEQKCSNFSSEQKFIGFIWNGIDKTVRLPRAKLEERVKQIEIFLIEVRIFTYNEAEILTGRLNHVAYLLPQLRCYLRGLYRWMAEWKKLNAKRPTPADVIEDLERWRTVLLNFKHTRLIQSTTPVNIEWVGDASTSFGIGVKIGRMWSQLKLTGESVDRWSYNTLLGYNCGIKKYVSWKNITNVQDFSLPMTNDDLEGFCLWAGKKHRMVNSHNVSANTIKKYLSGFKAWHDFHGEIYPTLRGGRLNLVLKASSKVDARSATTIKKPPIMLNHMVWLANTLVTGSERDKAVLDLAIAAFWGMARMCELTYNVSEGPLDHESSVLTSDVASRATRIGTNMYLTVRNAKTSTPDQPQKIVLHSQNNMLCPIQAITRRLINARGSNTSLFGYYEGGVRHHLTRSASINRIQSVLRSGGFDGLLGHSFRVGGASLRKALGVTKADICHLGRWTSQCYKIYLRPYSAIELRDAKATIAELNDLWAEK</sequence>
<gene>
    <name evidence="1" type="ORF">MJO28_010531</name>
</gene>
<accession>A0ACC0E621</accession>